<reference evidence="3 4" key="1">
    <citation type="submission" date="2019-06" db="EMBL/GenBank/DDBJ databases">
        <title>Sequencing the genomes of 1000 actinobacteria strains.</title>
        <authorList>
            <person name="Klenk H.-P."/>
        </authorList>
    </citation>
    <scope>NUCLEOTIDE SEQUENCE [LARGE SCALE GENOMIC DNA]</scope>
    <source>
        <strain evidence="3 4">DSM 45043</strain>
    </source>
</reference>
<keyword evidence="2" id="KW-1133">Transmembrane helix</keyword>
<feature type="compositionally biased region" description="Pro residues" evidence="1">
    <location>
        <begin position="27"/>
        <end position="50"/>
    </location>
</feature>
<evidence type="ECO:0000313" key="3">
    <source>
        <dbReference type="EMBL" id="TQM71379.1"/>
    </source>
</evidence>
<protein>
    <submittedName>
        <fullName evidence="3">Uncharacterized protein</fullName>
    </submittedName>
</protein>
<dbReference type="EMBL" id="VFPO01000001">
    <property type="protein sequence ID" value="TQM71379.1"/>
    <property type="molecule type" value="Genomic_DNA"/>
</dbReference>
<evidence type="ECO:0000256" key="1">
    <source>
        <dbReference type="SAM" id="MobiDB-lite"/>
    </source>
</evidence>
<name>A0A543ILG1_9ACTN</name>
<evidence type="ECO:0000256" key="2">
    <source>
        <dbReference type="SAM" id="Phobius"/>
    </source>
</evidence>
<keyword evidence="2" id="KW-0812">Transmembrane</keyword>
<comment type="caution">
    <text evidence="3">The sequence shown here is derived from an EMBL/GenBank/DDBJ whole genome shotgun (WGS) entry which is preliminary data.</text>
</comment>
<accession>A0A543ILG1</accession>
<feature type="transmembrane region" description="Helical" evidence="2">
    <location>
        <begin position="56"/>
        <end position="77"/>
    </location>
</feature>
<sequence length="330" mass="34206">MVPYAEDDQEVFDVYGQPPGQQGQPPYGQPPQGPPPPVPPPMGAPVPPQPRKTPKVVLAVIGLAAVVFMGVVGVAIFQNVNGRVSGPLEADHCVDKSFAMDSGSRIPASERVDCDDPKAKAKVLKVTAKRTTAAFGMRSEPDCPEGTDGVTNVTITEGSTAHYEACVRNLEGPHPGDPGAGGALLSVGDCVSDGSFGFGKEKPCTGDDWYGKVIARVESEAACPAQTLETMKLRSFGGNVARPVLCLGPGGGVLANGDCITDPSFAVGGPKKAECDRPTAVAQVVGRVKSTAECPSEATHTMTAEGAFRPVMCLKKLRPTLSEKLRSLGG</sequence>
<gene>
    <name evidence="3" type="ORF">FHX41_5147</name>
</gene>
<keyword evidence="4" id="KW-1185">Reference proteome</keyword>
<proteinExistence type="predicted"/>
<dbReference type="Proteomes" id="UP000316706">
    <property type="component" value="Unassembled WGS sequence"/>
</dbReference>
<feature type="region of interest" description="Disordered" evidence="1">
    <location>
        <begin position="1"/>
        <end position="50"/>
    </location>
</feature>
<organism evidence="3 4">
    <name type="scientific">Actinomadura hallensis</name>
    <dbReference type="NCBI Taxonomy" id="337895"/>
    <lineage>
        <taxon>Bacteria</taxon>
        <taxon>Bacillati</taxon>
        <taxon>Actinomycetota</taxon>
        <taxon>Actinomycetes</taxon>
        <taxon>Streptosporangiales</taxon>
        <taxon>Thermomonosporaceae</taxon>
        <taxon>Actinomadura</taxon>
    </lineage>
</organism>
<feature type="compositionally biased region" description="Acidic residues" evidence="1">
    <location>
        <begin position="1"/>
        <end position="11"/>
    </location>
</feature>
<evidence type="ECO:0000313" key="4">
    <source>
        <dbReference type="Proteomes" id="UP000316706"/>
    </source>
</evidence>
<keyword evidence="2" id="KW-0472">Membrane</keyword>
<feature type="compositionally biased region" description="Low complexity" evidence="1">
    <location>
        <begin position="16"/>
        <end position="26"/>
    </location>
</feature>
<dbReference type="AlphaFoldDB" id="A0A543ILG1"/>